<dbReference type="EMBL" id="JACEFB010000002">
    <property type="protein sequence ID" value="MBA2225427.1"/>
    <property type="molecule type" value="Genomic_DNA"/>
</dbReference>
<reference evidence="1 2" key="1">
    <citation type="submission" date="2020-07" db="EMBL/GenBank/DDBJ databases">
        <title>Thermogemmata thermophila gen. nov., sp. nov., a novel moderate thermophilic planctomycete from a Kamchatka hot spring.</title>
        <authorList>
            <person name="Elcheninov A.G."/>
            <person name="Podosokorskaya O.A."/>
            <person name="Kovaleva O.L."/>
            <person name="Novikov A."/>
            <person name="Bonch-Osmolovskaya E.A."/>
            <person name="Toshchakov S.V."/>
            <person name="Kublanov I.V."/>
        </authorList>
    </citation>
    <scope>NUCLEOTIDE SEQUENCE [LARGE SCALE GENOMIC DNA]</scope>
    <source>
        <strain evidence="1 2">2918</strain>
    </source>
</reference>
<protein>
    <submittedName>
        <fullName evidence="1">Uncharacterized protein</fullName>
    </submittedName>
</protein>
<sequence>MKRLPLRCELLEDRCQPAGIVTASLVGATLTLTGDDLANQINVFLNGDTVNIVGKELTVIVGGTNFSGVSQIDVQLAGRNDEVEFVGNFDGDIQVQDTWGKDKVKLKGNYGGAVTVDLGVGGDRFEAERGTFSGTIQVDLGSGNDRVELEKATFVAAVDIDAGSGRDRLELEKVNFQVASSVDGGSEGGFVKKWKQVRGPIAILNFT</sequence>
<proteinExistence type="predicted"/>
<evidence type="ECO:0000313" key="1">
    <source>
        <dbReference type="EMBL" id="MBA2225427.1"/>
    </source>
</evidence>
<name>A0A7V9AB56_9BACT</name>
<dbReference type="AlphaFoldDB" id="A0A7V9AB56"/>
<comment type="caution">
    <text evidence="1">The sequence shown here is derived from an EMBL/GenBank/DDBJ whole genome shotgun (WGS) entry which is preliminary data.</text>
</comment>
<keyword evidence="2" id="KW-1185">Reference proteome</keyword>
<gene>
    <name evidence="1" type="ORF">H0921_04525</name>
</gene>
<organism evidence="1 2">
    <name type="scientific">Thermogemmata fonticola</name>
    <dbReference type="NCBI Taxonomy" id="2755323"/>
    <lineage>
        <taxon>Bacteria</taxon>
        <taxon>Pseudomonadati</taxon>
        <taxon>Planctomycetota</taxon>
        <taxon>Planctomycetia</taxon>
        <taxon>Gemmatales</taxon>
        <taxon>Gemmataceae</taxon>
        <taxon>Thermogemmata</taxon>
    </lineage>
</organism>
<accession>A0A7V9AB56</accession>
<evidence type="ECO:0000313" key="2">
    <source>
        <dbReference type="Proteomes" id="UP000542342"/>
    </source>
</evidence>
<dbReference type="Proteomes" id="UP000542342">
    <property type="component" value="Unassembled WGS sequence"/>
</dbReference>
<dbReference type="RefSeq" id="WP_194536852.1">
    <property type="nucleotide sequence ID" value="NZ_JACEFB010000002.1"/>
</dbReference>